<dbReference type="Proteomes" id="UP000032309">
    <property type="component" value="Unassembled WGS sequence"/>
</dbReference>
<dbReference type="Gene3D" id="1.20.5.2950">
    <property type="match status" value="1"/>
</dbReference>
<name>A0ABQ0K1J4_9BACT</name>
<dbReference type="RefSeq" id="WP_052564869.1">
    <property type="nucleotide sequence ID" value="NZ_BAFN01000001.1"/>
</dbReference>
<protein>
    <submittedName>
        <fullName evidence="1">Uncharacterized protein</fullName>
    </submittedName>
</protein>
<gene>
    <name evidence="1" type="ORF">BROSI_A3458</name>
</gene>
<organism evidence="1 2">
    <name type="scientific">Candidatus Brocadia sinica JPN1</name>
    <dbReference type="NCBI Taxonomy" id="1197129"/>
    <lineage>
        <taxon>Bacteria</taxon>
        <taxon>Pseudomonadati</taxon>
        <taxon>Planctomycetota</taxon>
        <taxon>Candidatus Brocadiia</taxon>
        <taxon>Candidatus Brocadiales</taxon>
        <taxon>Candidatus Brocadiaceae</taxon>
        <taxon>Candidatus Brocadia</taxon>
    </lineage>
</organism>
<comment type="caution">
    <text evidence="1">The sequence shown here is derived from an EMBL/GenBank/DDBJ whole genome shotgun (WGS) entry which is preliminary data.</text>
</comment>
<dbReference type="EMBL" id="BAFN01000001">
    <property type="protein sequence ID" value="GAN34914.1"/>
    <property type="molecule type" value="Genomic_DNA"/>
</dbReference>
<evidence type="ECO:0000313" key="1">
    <source>
        <dbReference type="EMBL" id="GAN34914.1"/>
    </source>
</evidence>
<sequence length="104" mass="12384">MSNHLIAEILEIESEANTIVRDAKQKAEKIIADIHHEIGCMKATLENEYRQKLEILKSKTLDLQKSEEERLRNEFELYKEKLFHMNNQIMEDAVDWIVKHIYES</sequence>
<evidence type="ECO:0000313" key="2">
    <source>
        <dbReference type="Proteomes" id="UP000032309"/>
    </source>
</evidence>
<accession>A0ABQ0K1J4</accession>
<keyword evidence="2" id="KW-1185">Reference proteome</keyword>
<reference evidence="2" key="1">
    <citation type="journal article" date="2015" name="Genome Announc.">
        <title>Draft Genome Sequence of an Anaerobic Ammonium-Oxidizing Bacterium, "Candidatus Brocadia sinica".</title>
        <authorList>
            <person name="Oshiki M."/>
            <person name="Shinyako-Hata K."/>
            <person name="Satoh H."/>
            <person name="Okabe S."/>
        </authorList>
    </citation>
    <scope>NUCLEOTIDE SEQUENCE [LARGE SCALE GENOMIC DNA]</scope>
    <source>
        <strain evidence="2">JPN1</strain>
    </source>
</reference>
<proteinExistence type="predicted"/>